<dbReference type="Pfam" id="PF18911">
    <property type="entry name" value="PKD_4"/>
    <property type="match status" value="1"/>
</dbReference>
<dbReference type="Pfam" id="PF01752">
    <property type="entry name" value="Peptidase_M9"/>
    <property type="match status" value="1"/>
</dbReference>
<comment type="caution">
    <text evidence="18">The sequence shown here is derived from an EMBL/GenBank/DDBJ whole genome shotgun (WGS) entry which is preliminary data.</text>
</comment>
<gene>
    <name evidence="18" type="ORF">PSECIP111951_01628</name>
</gene>
<evidence type="ECO:0000313" key="19">
    <source>
        <dbReference type="Proteomes" id="UP001152485"/>
    </source>
</evidence>
<evidence type="ECO:0000256" key="11">
    <source>
        <dbReference type="ARBA" id="ARBA00022833"/>
    </source>
</evidence>
<dbReference type="InterPro" id="IPR013661">
    <property type="entry name" value="Peptidase_M9_N_dom"/>
</dbReference>
<evidence type="ECO:0000256" key="7">
    <source>
        <dbReference type="ARBA" id="ARBA00022670"/>
    </source>
</evidence>
<dbReference type="PROSITE" id="PS50093">
    <property type="entry name" value="PKD"/>
    <property type="match status" value="1"/>
</dbReference>
<dbReference type="InterPro" id="IPR035986">
    <property type="entry name" value="PKD_dom_sf"/>
</dbReference>
<dbReference type="PRINTS" id="PR00931">
    <property type="entry name" value="MICOLLPTASE"/>
</dbReference>
<keyword evidence="14" id="KW-0482">Metalloprotease</keyword>
<accession>A0ABN8UK26</accession>
<dbReference type="InterPro" id="IPR022409">
    <property type="entry name" value="PKD/Chitinase_dom"/>
</dbReference>
<keyword evidence="8" id="KW-0479">Metal-binding</keyword>
<dbReference type="PANTHER" id="PTHR13062">
    <property type="entry name" value="COLLAGENASE"/>
    <property type="match status" value="1"/>
</dbReference>
<dbReference type="InterPro" id="IPR000601">
    <property type="entry name" value="PKD_dom"/>
</dbReference>
<dbReference type="Gene3D" id="3.40.30.160">
    <property type="entry name" value="Collagenase ColT, N-terminal domain"/>
    <property type="match status" value="1"/>
</dbReference>
<dbReference type="EC" id="3.4.24.3" evidence="5"/>
<evidence type="ECO:0000256" key="3">
    <source>
        <dbReference type="ARBA" id="ARBA00001947"/>
    </source>
</evidence>
<keyword evidence="12" id="KW-0106">Calcium</keyword>
<keyword evidence="15" id="KW-0865">Zymogen</keyword>
<evidence type="ECO:0000256" key="1">
    <source>
        <dbReference type="ARBA" id="ARBA00000424"/>
    </source>
</evidence>
<evidence type="ECO:0000259" key="17">
    <source>
        <dbReference type="PROSITE" id="PS50093"/>
    </source>
</evidence>
<dbReference type="Pfam" id="PF08453">
    <property type="entry name" value="Peptidase_M9_N"/>
    <property type="match status" value="1"/>
</dbReference>
<dbReference type="RefSeq" id="WP_261592786.1">
    <property type="nucleotide sequence ID" value="NZ_CAMAPD010000006.1"/>
</dbReference>
<dbReference type="PANTHER" id="PTHR13062:SF9">
    <property type="entry name" value="MICROBIAL COLLAGENASE"/>
    <property type="match status" value="1"/>
</dbReference>
<keyword evidence="7" id="KW-0645">Protease</keyword>
<evidence type="ECO:0000256" key="13">
    <source>
        <dbReference type="ARBA" id="ARBA00023026"/>
    </source>
</evidence>
<feature type="chain" id="PRO_5045588170" description="microbial collagenase" evidence="16">
    <location>
        <begin position="24"/>
        <end position="928"/>
    </location>
</feature>
<evidence type="ECO:0000256" key="9">
    <source>
        <dbReference type="ARBA" id="ARBA00022729"/>
    </source>
</evidence>
<dbReference type="InterPro" id="IPR002169">
    <property type="entry name" value="Peptidase_M9A/M9B"/>
</dbReference>
<keyword evidence="9 16" id="KW-0732">Signal</keyword>
<keyword evidence="11" id="KW-0862">Zinc</keyword>
<feature type="domain" description="PKD" evidence="17">
    <location>
        <begin position="620"/>
        <end position="701"/>
    </location>
</feature>
<dbReference type="Gene3D" id="1.10.390.20">
    <property type="match status" value="1"/>
</dbReference>
<dbReference type="Proteomes" id="UP001152485">
    <property type="component" value="Unassembled WGS sequence"/>
</dbReference>
<reference evidence="18 19" key="1">
    <citation type="submission" date="2022-07" db="EMBL/GenBank/DDBJ databases">
        <authorList>
            <person name="Criscuolo A."/>
        </authorList>
    </citation>
    <scope>NUCLEOTIDE SEQUENCE [LARGE SCALE GENOMIC DNA]</scope>
    <source>
        <strain evidence="19">CIP 111951</strain>
    </source>
</reference>
<dbReference type="SUPFAM" id="SSF49299">
    <property type="entry name" value="PKD domain"/>
    <property type="match status" value="1"/>
</dbReference>
<evidence type="ECO:0000256" key="14">
    <source>
        <dbReference type="ARBA" id="ARBA00023049"/>
    </source>
</evidence>
<dbReference type="CDD" id="cd00146">
    <property type="entry name" value="PKD"/>
    <property type="match status" value="1"/>
</dbReference>
<evidence type="ECO:0000256" key="6">
    <source>
        <dbReference type="ARBA" id="ARBA00022525"/>
    </source>
</evidence>
<evidence type="ECO:0000256" key="2">
    <source>
        <dbReference type="ARBA" id="ARBA00001913"/>
    </source>
</evidence>
<name>A0ABN8UK26_9GAMM</name>
<evidence type="ECO:0000256" key="10">
    <source>
        <dbReference type="ARBA" id="ARBA00022801"/>
    </source>
</evidence>
<keyword evidence="13" id="KW-0843">Virulence</keyword>
<evidence type="ECO:0000256" key="12">
    <source>
        <dbReference type="ARBA" id="ARBA00022837"/>
    </source>
</evidence>
<keyword evidence="6" id="KW-0964">Secreted</keyword>
<comment type="subcellular location">
    <subcellularLocation>
        <location evidence="4">Secreted</location>
    </subcellularLocation>
</comment>
<dbReference type="Pfam" id="PF04151">
    <property type="entry name" value="PPC"/>
    <property type="match status" value="1"/>
</dbReference>
<dbReference type="InterPro" id="IPR007280">
    <property type="entry name" value="Peptidase_C_arc/bac"/>
</dbReference>
<dbReference type="EMBL" id="CAMAPD010000006">
    <property type="protein sequence ID" value="CAH9057245.1"/>
    <property type="molecule type" value="Genomic_DNA"/>
</dbReference>
<evidence type="ECO:0000256" key="15">
    <source>
        <dbReference type="ARBA" id="ARBA00023145"/>
    </source>
</evidence>
<organism evidence="18 19">
    <name type="scientific">Pseudoalteromonas holothuriae</name>
    <dbReference type="NCBI Taxonomy" id="2963714"/>
    <lineage>
        <taxon>Bacteria</taxon>
        <taxon>Pseudomonadati</taxon>
        <taxon>Pseudomonadota</taxon>
        <taxon>Gammaproteobacteria</taxon>
        <taxon>Alteromonadales</taxon>
        <taxon>Pseudoalteromonadaceae</taxon>
        <taxon>Pseudoalteromonas</taxon>
    </lineage>
</organism>
<evidence type="ECO:0000256" key="5">
    <source>
        <dbReference type="ARBA" id="ARBA00012653"/>
    </source>
</evidence>
<dbReference type="Gene3D" id="2.60.40.10">
    <property type="entry name" value="Immunoglobulins"/>
    <property type="match status" value="1"/>
</dbReference>
<proteinExistence type="predicted"/>
<comment type="cofactor">
    <cofactor evidence="3">
        <name>Zn(2+)</name>
        <dbReference type="ChEBI" id="CHEBI:29105"/>
    </cofactor>
</comment>
<dbReference type="Gene3D" id="2.60.120.380">
    <property type="match status" value="2"/>
</dbReference>
<keyword evidence="10 18" id="KW-0378">Hydrolase</keyword>
<evidence type="ECO:0000256" key="4">
    <source>
        <dbReference type="ARBA" id="ARBA00004613"/>
    </source>
</evidence>
<dbReference type="GO" id="GO:0004222">
    <property type="term" value="F:metalloendopeptidase activity"/>
    <property type="evidence" value="ECO:0007669"/>
    <property type="project" value="UniProtKB-EC"/>
</dbReference>
<protein>
    <recommendedName>
        <fullName evidence="5">microbial collagenase</fullName>
        <ecNumber evidence="5">3.4.24.3</ecNumber>
    </recommendedName>
</protein>
<comment type="catalytic activity">
    <reaction evidence="1">
        <text>Digestion of native collagen in the triple helical region at Xaa-|-Gly bonds. With synthetic peptides, a preference is shown for Gly at P3 and P1', Pro and Ala at P2 and P2', and hydroxyproline, Ala or Arg at P3'.</text>
        <dbReference type="EC" id="3.4.24.3"/>
    </reaction>
</comment>
<comment type="cofactor">
    <cofactor evidence="2">
        <name>Ca(2+)</name>
        <dbReference type="ChEBI" id="CHEBI:29108"/>
    </cofactor>
</comment>
<sequence length="928" mass="102649">MKLKKIICSLPILGLGLSQSLGALERQQPALMHPHSVEAISHIYHGHEHKKQDERAPVAASQLINYANINPQLQLSQLMTSDAQQSCDIDALANASGMQLIEQIKLQGSNCVNELFSANSNTQIAVFTNTKMNNIAEHARTLATNYGGDGSDDLKAFFLFIRAGFYVAFYNDSVSFDTSVTVKVKSAIDAFVNNASFYSNNNEHGKVLQEVITTMDSAELQHEYVEVVRQWLMRFDENYASNRNMRNAVNGIFTILFRGQWNDDYVENIKKDTALANLLANFTQKSWMINSDSEFLIVNASGELARLKQYGGDIDEVVTIGLKAIFSTYKSYGFGDALWLNAADVASYYADCSEFGICDFEDTLTQQVLSQAHQCSDTIRIRSQEMTSQQLSSACSTMAAEEARFHTRLATNQTPVADDNNAFLQVNIFNSSGDYKKYAKAIFKIDTNNGGMYLEGDPSQVGNQANFVAYEASYAKADHYVWNLEHEYVHYLDGRFDLYGGFNAPTEDIVWWSEGVAEYIANLNDNQKAIDTIKDGSVYDLEQVFATTYDGFDQDRIYRWGYLAVRFMFERHNDELSKMLNETRVGNWSGYKLLLNAWQVQYGNEFTQWTQELAMGDNTAPVAQVNGPYEGVSGEPVDFSSTGSTDAQGPIASYLWDFGDGKQSEQANPSYTYENEGEYSVTLTVTDAEGAASTASTTATIIQGQSIPVLQRAQVVSISGQQNEQLLFVLNVPQEASNLSFSISEGGGDADLYVLYGSEPTLTSYDCRPYVGGNTEQCQFLAPQSGQYFVMIRGYNDFSDVELVANYDAPIASLPDACQTQAAKTGGRANDGELICLANESLMWFSLENVSGQNMIRIETANGSGDLTLEYSNAGWPDGTNIDEKSENQGNAECISVSTQPQYWGYLKVSGNSQAASLKVTYNDGGCF</sequence>
<evidence type="ECO:0000313" key="18">
    <source>
        <dbReference type="EMBL" id="CAH9057245.1"/>
    </source>
</evidence>
<feature type="signal peptide" evidence="16">
    <location>
        <begin position="1"/>
        <end position="23"/>
    </location>
</feature>
<evidence type="ECO:0000256" key="8">
    <source>
        <dbReference type="ARBA" id="ARBA00022723"/>
    </source>
</evidence>
<dbReference type="SMART" id="SM00089">
    <property type="entry name" value="PKD"/>
    <property type="match status" value="1"/>
</dbReference>
<dbReference type="InterPro" id="IPR013783">
    <property type="entry name" value="Ig-like_fold"/>
</dbReference>
<evidence type="ECO:0000256" key="16">
    <source>
        <dbReference type="SAM" id="SignalP"/>
    </source>
</evidence>